<dbReference type="Pfam" id="PF07719">
    <property type="entry name" value="TPR_2"/>
    <property type="match status" value="1"/>
</dbReference>
<feature type="repeat" description="TPR" evidence="8">
    <location>
        <begin position="548"/>
        <end position="581"/>
    </location>
</feature>
<dbReference type="Proteomes" id="UP000245942">
    <property type="component" value="Unassembled WGS sequence"/>
</dbReference>
<keyword evidence="5" id="KW-0677">Repeat</keyword>
<evidence type="ECO:0000256" key="5">
    <source>
        <dbReference type="ARBA" id="ARBA00022737"/>
    </source>
</evidence>
<gene>
    <name evidence="10" type="ORF">BCV69DRAFT_282865</name>
</gene>
<dbReference type="GO" id="GO:0005778">
    <property type="term" value="C:peroxisomal membrane"/>
    <property type="evidence" value="ECO:0007669"/>
    <property type="project" value="TreeGrafter"/>
</dbReference>
<organism evidence="10 11">
    <name type="scientific">Pseudomicrostroma glucosiphilum</name>
    <dbReference type="NCBI Taxonomy" id="1684307"/>
    <lineage>
        <taxon>Eukaryota</taxon>
        <taxon>Fungi</taxon>
        <taxon>Dikarya</taxon>
        <taxon>Basidiomycota</taxon>
        <taxon>Ustilaginomycotina</taxon>
        <taxon>Exobasidiomycetes</taxon>
        <taxon>Microstromatales</taxon>
        <taxon>Microstromatales incertae sedis</taxon>
        <taxon>Pseudomicrostroma</taxon>
    </lineage>
</organism>
<evidence type="ECO:0000313" key="11">
    <source>
        <dbReference type="Proteomes" id="UP000245942"/>
    </source>
</evidence>
<feature type="repeat" description="TPR" evidence="8">
    <location>
        <begin position="714"/>
        <end position="747"/>
    </location>
</feature>
<dbReference type="GO" id="GO:0005052">
    <property type="term" value="F:peroxisome matrix targeting signal-1 binding"/>
    <property type="evidence" value="ECO:0007669"/>
    <property type="project" value="TreeGrafter"/>
</dbReference>
<dbReference type="Gene3D" id="1.25.40.10">
    <property type="entry name" value="Tetratricopeptide repeat domain"/>
    <property type="match status" value="1"/>
</dbReference>
<dbReference type="AlphaFoldDB" id="A0A316U5X9"/>
<feature type="region of interest" description="Disordered" evidence="9">
    <location>
        <begin position="845"/>
        <end position="878"/>
    </location>
</feature>
<evidence type="ECO:0000256" key="6">
    <source>
        <dbReference type="ARBA" id="ARBA00022803"/>
    </source>
</evidence>
<keyword evidence="6 8" id="KW-0802">TPR repeat</keyword>
<name>A0A316U5X9_9BASI</name>
<evidence type="ECO:0000256" key="7">
    <source>
        <dbReference type="ARBA" id="ARBA00023140"/>
    </source>
</evidence>
<evidence type="ECO:0000256" key="2">
    <source>
        <dbReference type="ARBA" id="ARBA00004496"/>
    </source>
</evidence>
<evidence type="ECO:0000256" key="8">
    <source>
        <dbReference type="PROSITE-ProRule" id="PRU00339"/>
    </source>
</evidence>
<accession>A0A316U5X9</accession>
<dbReference type="PROSITE" id="PS50293">
    <property type="entry name" value="TPR_REGION"/>
    <property type="match status" value="1"/>
</dbReference>
<dbReference type="PANTHER" id="PTHR10130:SF0">
    <property type="entry name" value="GH08708P"/>
    <property type="match status" value="1"/>
</dbReference>
<feature type="region of interest" description="Disordered" evidence="9">
    <location>
        <begin position="788"/>
        <end position="816"/>
    </location>
</feature>
<dbReference type="InterPro" id="IPR024111">
    <property type="entry name" value="PEX5/PEX5L"/>
</dbReference>
<dbReference type="SMART" id="SM00028">
    <property type="entry name" value="TPR"/>
    <property type="match status" value="4"/>
</dbReference>
<dbReference type="PANTHER" id="PTHR10130">
    <property type="entry name" value="PEROXISOMAL TARGETING SIGNAL 1 RECEPTOR PEX5"/>
    <property type="match status" value="1"/>
</dbReference>
<feature type="compositionally biased region" description="Acidic residues" evidence="9">
    <location>
        <begin position="866"/>
        <end position="878"/>
    </location>
</feature>
<dbReference type="InterPro" id="IPR011990">
    <property type="entry name" value="TPR-like_helical_dom_sf"/>
</dbReference>
<dbReference type="GeneID" id="37014237"/>
<dbReference type="EMBL" id="KZ819327">
    <property type="protein sequence ID" value="PWN20646.1"/>
    <property type="molecule type" value="Genomic_DNA"/>
</dbReference>
<evidence type="ECO:0000256" key="3">
    <source>
        <dbReference type="ARBA" id="ARBA00005348"/>
    </source>
</evidence>
<comment type="similarity">
    <text evidence="3">Belongs to the peroxisomal targeting signal receptor family.</text>
</comment>
<keyword evidence="7" id="KW-0576">Peroxisome</keyword>
<dbReference type="RefSeq" id="XP_025347806.1">
    <property type="nucleotide sequence ID" value="XM_025492503.1"/>
</dbReference>
<keyword evidence="4" id="KW-0963">Cytoplasm</keyword>
<dbReference type="InterPro" id="IPR019734">
    <property type="entry name" value="TPR_rpt"/>
</dbReference>
<sequence length="878" mass="95319">MSFSDLVGGTACGPSNPLQNLGKRFGQDRSTQFDRYGSGSAAGPSSSSAFRSSQHAHNGGPAAQQEGFQPMSGPQGQPLDLAPLQGALPSMNGHLMSPPGAHTSVRHSDFEASFQAPQHPQQRFAGPAAINNGWSNDFLTAPSTAPQSHAQAISSSRLDNSRQALTPNYTTRPNQGYQPRFGPAQAMYRPSPMEGIQQGHVQQAEVRTLPATVTDDKVWSEAFTAYDSEGQVVQPQPQQLPPEAQQIRPETTPFEADELAKTAGKLVSSVEHDKTDKFQNSAFLTLMKKLRDREAGIQGTDIVDNVQGSRAGVGADVKGKGKAVESTSSINDQSLREKAAAYLRSRGATNGDLQMPAGMQESYGQDRSWLNDMWAEEDARSEAIEEKARQQAARNAFVGDGGDTAARMREDDAEAREFAKYQNLNAGVFGAQSRLKPGWEEDIDEASREDFVGRRWEGTKGRGVRGAQAAEWDKLQADWDAFEAGPSGLRSSLSSAFTTANVPRYQFQQDNPYLQTTRTHAMHSVDVSADIRSILESEAAVQQDPTDSEAWYNLGVKQQENERETSAIAALHRALQINPLMKEAWLALAVSYTNENDKAALYESIEKWILASQQYSDVVSAHRASLREQSPQNGRARSATIDSGSSTSSNFNRFGEQHERIVSTLLAMARHGSGTSQIDADVQVALGVLFNATDDFAKAVDCFGAAISSRPDDWLLYNRLGAVLSNSGRSEEALHYYRYALELKPDFARCHFNLAISCLNLKMHEEAASHCFTALTLQQVDQRQQQRYLGNSGGGGVEPKDGNGAGTSGTSGENSHSLWETLRISLDLGGRHELAERTRSRNLDLFDPADFAGPDGGAAGGGGMGMEEDEYADGDVPW</sequence>
<dbReference type="STRING" id="1684307.A0A316U5X9"/>
<proteinExistence type="inferred from homology"/>
<feature type="compositionally biased region" description="Gly residues" evidence="9">
    <location>
        <begin position="854"/>
        <end position="865"/>
    </location>
</feature>
<feature type="compositionally biased region" description="Gly residues" evidence="9">
    <location>
        <begin position="791"/>
        <end position="809"/>
    </location>
</feature>
<feature type="region of interest" description="Disordered" evidence="9">
    <location>
        <begin position="135"/>
        <end position="179"/>
    </location>
</feature>
<reference evidence="10 11" key="1">
    <citation type="journal article" date="2018" name="Mol. Biol. Evol.">
        <title>Broad Genomic Sampling Reveals a Smut Pathogenic Ancestry of the Fungal Clade Ustilaginomycotina.</title>
        <authorList>
            <person name="Kijpornyongpan T."/>
            <person name="Mondo S.J."/>
            <person name="Barry K."/>
            <person name="Sandor L."/>
            <person name="Lee J."/>
            <person name="Lipzen A."/>
            <person name="Pangilinan J."/>
            <person name="LaButti K."/>
            <person name="Hainaut M."/>
            <person name="Henrissat B."/>
            <person name="Grigoriev I.V."/>
            <person name="Spatafora J.W."/>
            <person name="Aime M.C."/>
        </authorList>
    </citation>
    <scope>NUCLEOTIDE SEQUENCE [LARGE SCALE GENOMIC DNA]</scope>
    <source>
        <strain evidence="10 11">MCA 4718</strain>
    </source>
</reference>
<dbReference type="PROSITE" id="PS50005">
    <property type="entry name" value="TPR"/>
    <property type="match status" value="3"/>
</dbReference>
<evidence type="ECO:0008006" key="12">
    <source>
        <dbReference type="Google" id="ProtNLM"/>
    </source>
</evidence>
<evidence type="ECO:0000256" key="9">
    <source>
        <dbReference type="SAM" id="MobiDB-lite"/>
    </source>
</evidence>
<dbReference type="OrthoDB" id="10006023at2759"/>
<evidence type="ECO:0000256" key="4">
    <source>
        <dbReference type="ARBA" id="ARBA00022490"/>
    </source>
</evidence>
<protein>
    <recommendedName>
        <fullName evidence="12">TPR-like protein</fullName>
    </recommendedName>
</protein>
<feature type="compositionally biased region" description="Polar residues" evidence="9">
    <location>
        <begin position="135"/>
        <end position="177"/>
    </location>
</feature>
<dbReference type="InterPro" id="IPR013105">
    <property type="entry name" value="TPR_2"/>
</dbReference>
<evidence type="ECO:0000256" key="1">
    <source>
        <dbReference type="ARBA" id="ARBA00004275"/>
    </source>
</evidence>
<feature type="compositionally biased region" description="Low complexity" evidence="9">
    <location>
        <begin position="637"/>
        <end position="652"/>
    </location>
</feature>
<feature type="region of interest" description="Disordered" evidence="9">
    <location>
        <begin position="623"/>
        <end position="652"/>
    </location>
</feature>
<feature type="compositionally biased region" description="Low complexity" evidence="9">
    <location>
        <begin position="37"/>
        <end position="53"/>
    </location>
</feature>
<dbReference type="GO" id="GO:0005829">
    <property type="term" value="C:cytosol"/>
    <property type="evidence" value="ECO:0007669"/>
    <property type="project" value="TreeGrafter"/>
</dbReference>
<feature type="region of interest" description="Disordered" evidence="9">
    <location>
        <begin position="1"/>
        <end position="105"/>
    </location>
</feature>
<keyword evidence="11" id="KW-1185">Reference proteome</keyword>
<dbReference type="GO" id="GO:0016560">
    <property type="term" value="P:protein import into peroxisome matrix, docking"/>
    <property type="evidence" value="ECO:0007669"/>
    <property type="project" value="TreeGrafter"/>
</dbReference>
<comment type="subcellular location">
    <subcellularLocation>
        <location evidence="2">Cytoplasm</location>
    </subcellularLocation>
    <subcellularLocation>
        <location evidence="1">Peroxisome</location>
    </subcellularLocation>
</comment>
<feature type="repeat" description="TPR" evidence="8">
    <location>
        <begin position="680"/>
        <end position="713"/>
    </location>
</feature>
<dbReference type="SUPFAM" id="SSF48452">
    <property type="entry name" value="TPR-like"/>
    <property type="match status" value="1"/>
</dbReference>
<evidence type="ECO:0000313" key="10">
    <source>
        <dbReference type="EMBL" id="PWN20646.1"/>
    </source>
</evidence>